<reference evidence="3 4" key="1">
    <citation type="submission" date="2017-09" db="EMBL/GenBank/DDBJ databases">
        <authorList>
            <person name="Ehlers B."/>
            <person name="Leendertz F.H."/>
        </authorList>
    </citation>
    <scope>NUCLEOTIDE SEQUENCE [LARGE SCALE GENOMIC DNA]</scope>
    <source>
        <strain evidence="3 4">DSM 18289</strain>
    </source>
</reference>
<dbReference type="Gene3D" id="3.30.530.20">
    <property type="match status" value="1"/>
</dbReference>
<keyword evidence="1" id="KW-0175">Coiled coil</keyword>
<keyword evidence="2" id="KW-0472">Membrane</keyword>
<feature type="coiled-coil region" evidence="1">
    <location>
        <begin position="156"/>
        <end position="183"/>
    </location>
</feature>
<organism evidence="3 4">
    <name type="scientific">Cohaesibacter gelatinilyticus</name>
    <dbReference type="NCBI Taxonomy" id="372072"/>
    <lineage>
        <taxon>Bacteria</taxon>
        <taxon>Pseudomonadati</taxon>
        <taxon>Pseudomonadota</taxon>
        <taxon>Alphaproteobacteria</taxon>
        <taxon>Hyphomicrobiales</taxon>
        <taxon>Cohaesibacteraceae</taxon>
    </lineage>
</organism>
<feature type="transmembrane region" description="Helical" evidence="2">
    <location>
        <begin position="191"/>
        <end position="207"/>
    </location>
</feature>
<keyword evidence="2" id="KW-1133">Transmembrane helix</keyword>
<dbReference type="SUPFAM" id="SSF55961">
    <property type="entry name" value="Bet v1-like"/>
    <property type="match status" value="1"/>
</dbReference>
<dbReference type="InterPro" id="IPR023393">
    <property type="entry name" value="START-like_dom_sf"/>
</dbReference>
<dbReference type="Proteomes" id="UP000219439">
    <property type="component" value="Unassembled WGS sequence"/>
</dbReference>
<protein>
    <submittedName>
        <fullName evidence="3">Carbon monoxide dehydrogenase subunit G</fullName>
    </submittedName>
</protein>
<evidence type="ECO:0000313" key="4">
    <source>
        <dbReference type="Proteomes" id="UP000219439"/>
    </source>
</evidence>
<name>A0A285NDH9_9HYPH</name>
<dbReference type="EMBL" id="OBEL01000001">
    <property type="protein sequence ID" value="SNZ07489.1"/>
    <property type="molecule type" value="Genomic_DNA"/>
</dbReference>
<accession>A0A285NDH9</accession>
<keyword evidence="2" id="KW-0812">Transmembrane</keyword>
<evidence type="ECO:0000313" key="3">
    <source>
        <dbReference type="EMBL" id="SNZ07489.1"/>
    </source>
</evidence>
<proteinExistence type="predicted"/>
<dbReference type="Pfam" id="PF06240">
    <property type="entry name" value="COXG"/>
    <property type="match status" value="1"/>
</dbReference>
<dbReference type="InterPro" id="IPR010419">
    <property type="entry name" value="CO_DH_gsu"/>
</dbReference>
<gene>
    <name evidence="3" type="ORF">SAMN06265368_1015</name>
</gene>
<evidence type="ECO:0000256" key="2">
    <source>
        <dbReference type="SAM" id="Phobius"/>
    </source>
</evidence>
<dbReference type="OrthoDB" id="9787428at2"/>
<dbReference type="RefSeq" id="WP_097152268.1">
    <property type="nucleotide sequence ID" value="NZ_OBEL01000001.1"/>
</dbReference>
<keyword evidence="4" id="KW-1185">Reference proteome</keyword>
<evidence type="ECO:0000256" key="1">
    <source>
        <dbReference type="SAM" id="Coils"/>
    </source>
</evidence>
<dbReference type="AlphaFoldDB" id="A0A285NDH9"/>
<sequence>MDVSGEFKISASPKRIIQAFQDPEVLQQAIPNCQTMRQIGPGRFEAQITPVLDQETSFFLYHFRIAETIKDREISLTWSSEEPSALLPDGSAVFALTPHKSHTQISHQIQMTVNPNGGNNQSENGRGIAFITALTDRFADKLRHHAGVNMTDKKAHENFGETLHSLEDAAMELENEAEIAAGKGVLGGAQMWGWIALALVVLILIFLT</sequence>